<sequence length="133" mass="14185">MVKQVHRVERHTGGRGSKIAATAIIWPCAVAMLAICIPIVKVVKSEFVPLAVILGASGSTALVWFSPAIASGKQENEWDGSAEILASQGVDPAQWAESTSLVKTVESEEMSPQSWSNASESNQDSITPILPLW</sequence>
<comment type="caution">
    <text evidence="3">The sequence shown here is derived from an EMBL/GenBank/DDBJ whole genome shotgun (WGS) entry which is preliminary data.</text>
</comment>
<dbReference type="EMBL" id="JAQOSO010000109">
    <property type="protein sequence ID" value="MDJ1176600.1"/>
    <property type="molecule type" value="Genomic_DNA"/>
</dbReference>
<dbReference type="RefSeq" id="WP_283768876.1">
    <property type="nucleotide sequence ID" value="NZ_JAQOSO010000109.1"/>
</dbReference>
<reference evidence="3 4" key="1">
    <citation type="submission" date="2023-01" db="EMBL/GenBank/DDBJ databases">
        <title>Novel diversity within Roseofilum (Cyanobacteria; Desertifilaceae) from marine benthic mats with descriptions of four novel species.</title>
        <authorList>
            <person name="Wang Y."/>
            <person name="Berthold D.E."/>
            <person name="Hu J."/>
            <person name="Lefler F.W."/>
            <person name="Laughinghouse H.D. IV."/>
        </authorList>
    </citation>
    <scope>NUCLEOTIDE SEQUENCE [LARGE SCALE GENOMIC DNA]</scope>
    <source>
        <strain evidence="3 4">BLCC-M114</strain>
    </source>
</reference>
<keyword evidence="4" id="KW-1185">Reference proteome</keyword>
<evidence type="ECO:0000256" key="2">
    <source>
        <dbReference type="SAM" id="Phobius"/>
    </source>
</evidence>
<keyword evidence="2" id="KW-0812">Transmembrane</keyword>
<gene>
    <name evidence="3" type="ORF">PMG25_21160</name>
</gene>
<organism evidence="3 4">
    <name type="scientific">Roseofilum capinflatum BLCC-M114</name>
    <dbReference type="NCBI Taxonomy" id="3022440"/>
    <lineage>
        <taxon>Bacteria</taxon>
        <taxon>Bacillati</taxon>
        <taxon>Cyanobacteriota</taxon>
        <taxon>Cyanophyceae</taxon>
        <taxon>Desertifilales</taxon>
        <taxon>Desertifilaceae</taxon>
        <taxon>Roseofilum</taxon>
        <taxon>Roseofilum capinflatum</taxon>
    </lineage>
</organism>
<feature type="transmembrane region" description="Helical" evidence="2">
    <location>
        <begin position="47"/>
        <end position="65"/>
    </location>
</feature>
<dbReference type="Proteomes" id="UP001235849">
    <property type="component" value="Unassembled WGS sequence"/>
</dbReference>
<evidence type="ECO:0000313" key="3">
    <source>
        <dbReference type="EMBL" id="MDJ1176600.1"/>
    </source>
</evidence>
<evidence type="ECO:0000256" key="1">
    <source>
        <dbReference type="SAM" id="MobiDB-lite"/>
    </source>
</evidence>
<proteinExistence type="predicted"/>
<accession>A0ABT7BBZ6</accession>
<name>A0ABT7BBZ6_9CYAN</name>
<feature type="compositionally biased region" description="Polar residues" evidence="1">
    <location>
        <begin position="110"/>
        <end position="126"/>
    </location>
</feature>
<evidence type="ECO:0000313" key="4">
    <source>
        <dbReference type="Proteomes" id="UP001235849"/>
    </source>
</evidence>
<feature type="region of interest" description="Disordered" evidence="1">
    <location>
        <begin position="106"/>
        <end position="126"/>
    </location>
</feature>
<keyword evidence="2" id="KW-0472">Membrane</keyword>
<keyword evidence="2" id="KW-1133">Transmembrane helix</keyword>
<feature type="transmembrane region" description="Helical" evidence="2">
    <location>
        <begin position="20"/>
        <end position="41"/>
    </location>
</feature>
<protein>
    <submittedName>
        <fullName evidence="3">Uncharacterized protein</fullName>
    </submittedName>
</protein>